<dbReference type="RefSeq" id="WP_072898990.1">
    <property type="nucleotide sequence ID" value="NZ_FQWZ01000008.1"/>
</dbReference>
<dbReference type="PANTHER" id="PTHR11592">
    <property type="entry name" value="GLUTATHIONE PEROXIDASE"/>
    <property type="match status" value="1"/>
</dbReference>
<evidence type="ECO:0000256" key="3">
    <source>
        <dbReference type="ARBA" id="ARBA00023002"/>
    </source>
</evidence>
<dbReference type="AlphaFoldDB" id="A0A1M5RME9"/>
<protein>
    <recommendedName>
        <fullName evidence="5">Glutathione peroxidase</fullName>
    </recommendedName>
</protein>
<feature type="active site" evidence="4">
    <location>
        <position position="35"/>
    </location>
</feature>
<dbReference type="CDD" id="cd00340">
    <property type="entry name" value="GSH_Peroxidase"/>
    <property type="match status" value="1"/>
</dbReference>
<dbReference type="SUPFAM" id="SSF52833">
    <property type="entry name" value="Thioredoxin-like"/>
    <property type="match status" value="1"/>
</dbReference>
<dbReference type="OrthoDB" id="9785502at2"/>
<accession>A0A1M5RME9</accession>
<dbReference type="Gene3D" id="3.40.30.10">
    <property type="entry name" value="Glutaredoxin"/>
    <property type="match status" value="1"/>
</dbReference>
<evidence type="ECO:0000313" key="7">
    <source>
        <dbReference type="Proteomes" id="UP000199758"/>
    </source>
</evidence>
<reference evidence="6 7" key="1">
    <citation type="submission" date="2016-11" db="EMBL/GenBank/DDBJ databases">
        <authorList>
            <person name="Jaros S."/>
            <person name="Januszkiewicz K."/>
            <person name="Wedrychowicz H."/>
        </authorList>
    </citation>
    <scope>NUCLEOTIDE SEQUENCE [LARGE SCALE GENOMIC DNA]</scope>
    <source>
        <strain evidence="6 7">CGMCC 1.7049</strain>
    </source>
</reference>
<organism evidence="6 7">
    <name type="scientific">Hydrocarboniphaga daqingensis</name>
    <dbReference type="NCBI Taxonomy" id="490188"/>
    <lineage>
        <taxon>Bacteria</taxon>
        <taxon>Pseudomonadati</taxon>
        <taxon>Pseudomonadota</taxon>
        <taxon>Gammaproteobacteria</taxon>
        <taxon>Nevskiales</taxon>
        <taxon>Nevskiaceae</taxon>
        <taxon>Hydrocarboniphaga</taxon>
    </lineage>
</organism>
<dbReference type="PROSITE" id="PS51355">
    <property type="entry name" value="GLUTATHIONE_PEROXID_3"/>
    <property type="match status" value="1"/>
</dbReference>
<dbReference type="InterPro" id="IPR000889">
    <property type="entry name" value="Glutathione_peroxidase"/>
</dbReference>
<dbReference type="EMBL" id="FQWZ01000008">
    <property type="protein sequence ID" value="SHH27504.1"/>
    <property type="molecule type" value="Genomic_DNA"/>
</dbReference>
<dbReference type="Pfam" id="PF00255">
    <property type="entry name" value="GSHPx"/>
    <property type="match status" value="1"/>
</dbReference>
<dbReference type="InterPro" id="IPR029759">
    <property type="entry name" value="GPX_AS"/>
</dbReference>
<dbReference type="FunFam" id="3.40.30.10:FF:000010">
    <property type="entry name" value="Glutathione peroxidase"/>
    <property type="match status" value="1"/>
</dbReference>
<dbReference type="PRINTS" id="PR01011">
    <property type="entry name" value="GLUTPROXDASE"/>
</dbReference>
<dbReference type="GO" id="GO:0004601">
    <property type="term" value="F:peroxidase activity"/>
    <property type="evidence" value="ECO:0007669"/>
    <property type="project" value="UniProtKB-KW"/>
</dbReference>
<comment type="similarity">
    <text evidence="1 5">Belongs to the glutathione peroxidase family.</text>
</comment>
<evidence type="ECO:0000256" key="2">
    <source>
        <dbReference type="ARBA" id="ARBA00022559"/>
    </source>
</evidence>
<keyword evidence="7" id="KW-1185">Reference proteome</keyword>
<evidence type="ECO:0000313" key="6">
    <source>
        <dbReference type="EMBL" id="SHH27504.1"/>
    </source>
</evidence>
<dbReference type="GO" id="GO:0034599">
    <property type="term" value="P:cellular response to oxidative stress"/>
    <property type="evidence" value="ECO:0007669"/>
    <property type="project" value="TreeGrafter"/>
</dbReference>
<dbReference type="PIRSF" id="PIRSF000303">
    <property type="entry name" value="Glutathion_perox"/>
    <property type="match status" value="1"/>
</dbReference>
<proteinExistence type="inferred from homology"/>
<evidence type="ECO:0000256" key="1">
    <source>
        <dbReference type="ARBA" id="ARBA00006926"/>
    </source>
</evidence>
<dbReference type="PANTHER" id="PTHR11592:SF78">
    <property type="entry name" value="GLUTATHIONE PEROXIDASE"/>
    <property type="match status" value="1"/>
</dbReference>
<dbReference type="STRING" id="490188.SAMN04488068_3093"/>
<gene>
    <name evidence="6" type="ORF">SAMN04488068_3093</name>
</gene>
<dbReference type="InterPro" id="IPR036249">
    <property type="entry name" value="Thioredoxin-like_sf"/>
</dbReference>
<evidence type="ECO:0000256" key="4">
    <source>
        <dbReference type="PIRSR" id="PIRSR000303-1"/>
    </source>
</evidence>
<keyword evidence="3 5" id="KW-0560">Oxidoreductase</keyword>
<sequence length="180" mass="20320">MSIYDYQAVDISGQPRSLADYRGKLLLIVNVASKCGLTPQYEGLEALYQRHRQQGLEILGFPCDQFGHQEPGTEAEIAEFCSVNYGVSFPLFGKIEVNGEQAHPLYRYLRQQQPGRFDDSVPNAERLLAHLRKTYPELLGTDAVKWNFTKFLVSRDGVVQARFEPVVTPAELESEIAARL</sequence>
<name>A0A1M5RME9_9GAMM</name>
<dbReference type="Proteomes" id="UP000199758">
    <property type="component" value="Unassembled WGS sequence"/>
</dbReference>
<dbReference type="PROSITE" id="PS00460">
    <property type="entry name" value="GLUTATHIONE_PEROXID_1"/>
    <property type="match status" value="1"/>
</dbReference>
<keyword evidence="2 5" id="KW-0575">Peroxidase</keyword>
<evidence type="ECO:0000256" key="5">
    <source>
        <dbReference type="RuleBase" id="RU000499"/>
    </source>
</evidence>